<evidence type="ECO:0000313" key="1">
    <source>
        <dbReference type="EMBL" id="DAD89080.1"/>
    </source>
</evidence>
<reference evidence="1" key="1">
    <citation type="journal article" date="2021" name="Proc. Natl. Acad. Sci. U.S.A.">
        <title>A Catalog of Tens of Thousands of Viruses from Human Metagenomes Reveals Hidden Associations with Chronic Diseases.</title>
        <authorList>
            <person name="Tisza M.J."/>
            <person name="Buck C.B."/>
        </authorList>
    </citation>
    <scope>NUCLEOTIDE SEQUENCE</scope>
    <source>
        <strain evidence="1">Ctv0N24</strain>
    </source>
</reference>
<organism evidence="1">
    <name type="scientific">Siphoviridae sp. ctv0N24</name>
    <dbReference type="NCBI Taxonomy" id="2826509"/>
    <lineage>
        <taxon>Viruses</taxon>
        <taxon>Duplodnaviria</taxon>
        <taxon>Heunggongvirae</taxon>
        <taxon>Uroviricota</taxon>
        <taxon>Caudoviricetes</taxon>
    </lineage>
</organism>
<accession>A0A8S5N3N1</accession>
<proteinExistence type="predicted"/>
<sequence length="29" mass="3395">MENNFSRPLQSNWRGLNDTNIAMMLSKIL</sequence>
<protein>
    <submittedName>
        <fullName evidence="1">Uncharacterized protein</fullName>
    </submittedName>
</protein>
<dbReference type="EMBL" id="BK015052">
    <property type="protein sequence ID" value="DAD89080.1"/>
    <property type="molecule type" value="Genomic_DNA"/>
</dbReference>
<name>A0A8S5N3N1_9CAUD</name>